<keyword evidence="3 6" id="KW-0812">Transmembrane</keyword>
<keyword evidence="4 6" id="KW-1133">Transmembrane helix</keyword>
<dbReference type="EMBL" id="NJBN01000002">
    <property type="protein sequence ID" value="TKJ41610.1"/>
    <property type="molecule type" value="Genomic_DNA"/>
</dbReference>
<evidence type="ECO:0000313" key="8">
    <source>
        <dbReference type="Proteomes" id="UP000319619"/>
    </source>
</evidence>
<accession>A0A532V315</accession>
<dbReference type="PANTHER" id="PTHR40277:SF1">
    <property type="entry name" value="BLL5419 PROTEIN"/>
    <property type="match status" value="1"/>
</dbReference>
<dbReference type="Pfam" id="PF03706">
    <property type="entry name" value="LPG_synthase_TM"/>
    <property type="match status" value="1"/>
</dbReference>
<feature type="transmembrane region" description="Helical" evidence="6">
    <location>
        <begin position="298"/>
        <end position="316"/>
    </location>
</feature>
<comment type="caution">
    <text evidence="7">The sequence shown here is derived from an EMBL/GenBank/DDBJ whole genome shotgun (WGS) entry which is preliminary data.</text>
</comment>
<evidence type="ECO:0000256" key="5">
    <source>
        <dbReference type="ARBA" id="ARBA00023136"/>
    </source>
</evidence>
<feature type="transmembrane region" description="Helical" evidence="6">
    <location>
        <begin position="150"/>
        <end position="170"/>
    </location>
</feature>
<protein>
    <recommendedName>
        <fullName evidence="9">TIGR00374 family protein</fullName>
    </recommendedName>
</protein>
<feature type="transmembrane region" description="Helical" evidence="6">
    <location>
        <begin position="5"/>
        <end position="22"/>
    </location>
</feature>
<evidence type="ECO:0000256" key="6">
    <source>
        <dbReference type="SAM" id="Phobius"/>
    </source>
</evidence>
<feature type="transmembrane region" description="Helical" evidence="6">
    <location>
        <begin position="125"/>
        <end position="144"/>
    </location>
</feature>
<sequence>MKKIVINLIKILVTVTIIYLIFKKFQIGFDDILASFTHQPGWFAMSFLMQVGAILFSIMRWNVLLKGQDLNVPFPHKIKTFLVGRFLGTFTPTGVGLEAYKAYDIARYTGKTEASVSVVLIEKMIGTFFSLSILVLITLPFFVGSINVKFLYVFGAFFAVLLLLALVLLFSPGLLRTFLKLNFPLKGKIEKPLNKMVDAFTIYSERKGSLLQAILLGLVVYLFWFLTYFTNSLALGAGLALSDVLKVGPMTQIATMIPLSIAGIGLREGAFMGLLDSLGLVGGASSTARSAMMLSATMVYFVSISVNIFGAIIFLTRKTDYKKQMEEMKKQRAGD</sequence>
<dbReference type="GO" id="GO:0005886">
    <property type="term" value="C:plasma membrane"/>
    <property type="evidence" value="ECO:0007669"/>
    <property type="project" value="UniProtKB-SubCell"/>
</dbReference>
<evidence type="ECO:0000313" key="7">
    <source>
        <dbReference type="EMBL" id="TKJ41610.1"/>
    </source>
</evidence>
<evidence type="ECO:0000256" key="2">
    <source>
        <dbReference type="ARBA" id="ARBA00022475"/>
    </source>
</evidence>
<dbReference type="InterPro" id="IPR022791">
    <property type="entry name" value="L-PG_synthase/AglD"/>
</dbReference>
<feature type="transmembrane region" description="Helical" evidence="6">
    <location>
        <begin position="249"/>
        <end position="266"/>
    </location>
</feature>
<gene>
    <name evidence="7" type="ORF">CEE37_03325</name>
</gene>
<evidence type="ECO:0008006" key="9">
    <source>
        <dbReference type="Google" id="ProtNLM"/>
    </source>
</evidence>
<evidence type="ECO:0000256" key="1">
    <source>
        <dbReference type="ARBA" id="ARBA00004651"/>
    </source>
</evidence>
<name>A0A532V315_UNCL8</name>
<keyword evidence="2" id="KW-1003">Cell membrane</keyword>
<organism evidence="7 8">
    <name type="scientific">candidate division LCP-89 bacterium B3_LCP</name>
    <dbReference type="NCBI Taxonomy" id="2012998"/>
    <lineage>
        <taxon>Bacteria</taxon>
        <taxon>Pseudomonadati</taxon>
        <taxon>Bacteria division LCP-89</taxon>
    </lineage>
</organism>
<proteinExistence type="predicted"/>
<feature type="transmembrane region" description="Helical" evidence="6">
    <location>
        <begin position="210"/>
        <end position="229"/>
    </location>
</feature>
<dbReference type="AlphaFoldDB" id="A0A532V315"/>
<evidence type="ECO:0000256" key="4">
    <source>
        <dbReference type="ARBA" id="ARBA00022989"/>
    </source>
</evidence>
<dbReference type="NCBIfam" id="TIGR00374">
    <property type="entry name" value="flippase-like domain"/>
    <property type="match status" value="1"/>
</dbReference>
<comment type="subcellular location">
    <subcellularLocation>
        <location evidence="1">Cell membrane</location>
        <topology evidence="1">Multi-pass membrane protein</topology>
    </subcellularLocation>
</comment>
<dbReference type="PANTHER" id="PTHR40277">
    <property type="entry name" value="BLL5419 PROTEIN"/>
    <property type="match status" value="1"/>
</dbReference>
<dbReference type="Proteomes" id="UP000319619">
    <property type="component" value="Unassembled WGS sequence"/>
</dbReference>
<feature type="transmembrane region" description="Helical" evidence="6">
    <location>
        <begin position="42"/>
        <end position="61"/>
    </location>
</feature>
<evidence type="ECO:0000256" key="3">
    <source>
        <dbReference type="ARBA" id="ARBA00022692"/>
    </source>
</evidence>
<reference evidence="7 8" key="1">
    <citation type="submission" date="2017-06" db="EMBL/GenBank/DDBJ databases">
        <title>Novel microbial phyla capable of carbon fixation and sulfur reduction in deep-sea sediments.</title>
        <authorList>
            <person name="Huang J."/>
            <person name="Baker B."/>
            <person name="Wang Y."/>
        </authorList>
    </citation>
    <scope>NUCLEOTIDE SEQUENCE [LARGE SCALE GENOMIC DNA]</scope>
    <source>
        <strain evidence="7">B3_LCP</strain>
    </source>
</reference>
<keyword evidence="5 6" id="KW-0472">Membrane</keyword>